<proteinExistence type="predicted"/>
<accession>A0A426X2Q9</accession>
<name>A0A426X2Q9_ENSVE</name>
<dbReference type="Proteomes" id="UP000287651">
    <property type="component" value="Unassembled WGS sequence"/>
</dbReference>
<organism evidence="2 3">
    <name type="scientific">Ensete ventricosum</name>
    <name type="common">Abyssinian banana</name>
    <name type="synonym">Musa ensete</name>
    <dbReference type="NCBI Taxonomy" id="4639"/>
    <lineage>
        <taxon>Eukaryota</taxon>
        <taxon>Viridiplantae</taxon>
        <taxon>Streptophyta</taxon>
        <taxon>Embryophyta</taxon>
        <taxon>Tracheophyta</taxon>
        <taxon>Spermatophyta</taxon>
        <taxon>Magnoliopsida</taxon>
        <taxon>Liliopsida</taxon>
        <taxon>Zingiberales</taxon>
        <taxon>Musaceae</taxon>
        <taxon>Ensete</taxon>
    </lineage>
</organism>
<comment type="caution">
    <text evidence="2">The sequence shown here is derived from an EMBL/GenBank/DDBJ whole genome shotgun (WGS) entry which is preliminary data.</text>
</comment>
<evidence type="ECO:0000313" key="2">
    <source>
        <dbReference type="EMBL" id="RRT33746.1"/>
    </source>
</evidence>
<reference evidence="2 3" key="1">
    <citation type="journal article" date="2014" name="Agronomy (Basel)">
        <title>A Draft Genome Sequence for Ensete ventricosum, the Drought-Tolerant Tree Against Hunger.</title>
        <authorList>
            <person name="Harrison J."/>
            <person name="Moore K.A."/>
            <person name="Paszkiewicz K."/>
            <person name="Jones T."/>
            <person name="Grant M."/>
            <person name="Ambacheew D."/>
            <person name="Muzemil S."/>
            <person name="Studholme D.J."/>
        </authorList>
    </citation>
    <scope>NUCLEOTIDE SEQUENCE [LARGE SCALE GENOMIC DNA]</scope>
</reference>
<evidence type="ECO:0000313" key="3">
    <source>
        <dbReference type="Proteomes" id="UP000287651"/>
    </source>
</evidence>
<dbReference type="EMBL" id="AMZH03028343">
    <property type="protein sequence ID" value="RRT33746.1"/>
    <property type="molecule type" value="Genomic_DNA"/>
</dbReference>
<feature type="compositionally biased region" description="Pro residues" evidence="1">
    <location>
        <begin position="71"/>
        <end position="84"/>
    </location>
</feature>
<sequence>MMGGNTGKRSFMRVGQVLDDRAHDYTLGSDGTGLSEARHEAAAEVERHEPLEAADGSAADEERGQSRWPRLPAPRSPSKPPTAAPPMKSAGRAAGPASPSSSTITVACAPTTASSRRITSQVQHPRRVNTTTGLSLIIRFILSSGASSPSIVNAPCIELDGSRYLMKRDERLVAFISSETKEAAII</sequence>
<feature type="compositionally biased region" description="Low complexity" evidence="1">
    <location>
        <begin position="89"/>
        <end position="102"/>
    </location>
</feature>
<feature type="compositionally biased region" description="Basic and acidic residues" evidence="1">
    <location>
        <begin position="36"/>
        <end position="51"/>
    </location>
</feature>
<dbReference type="AlphaFoldDB" id="A0A426X2Q9"/>
<feature type="region of interest" description="Disordered" evidence="1">
    <location>
        <begin position="23"/>
        <end position="105"/>
    </location>
</feature>
<evidence type="ECO:0000256" key="1">
    <source>
        <dbReference type="SAM" id="MobiDB-lite"/>
    </source>
</evidence>
<gene>
    <name evidence="2" type="ORF">B296_00057041</name>
</gene>
<protein>
    <submittedName>
        <fullName evidence="2">Uncharacterized protein</fullName>
    </submittedName>
</protein>